<dbReference type="InterPro" id="IPR005312">
    <property type="entry name" value="DUF1759"/>
</dbReference>
<accession>A0A914ZDX7</accession>
<evidence type="ECO:0000313" key="4">
    <source>
        <dbReference type="WBParaSite" id="PSU_v2.g9877.t1"/>
    </source>
</evidence>
<evidence type="ECO:0000259" key="2">
    <source>
        <dbReference type="PROSITE" id="PS50994"/>
    </source>
</evidence>
<dbReference type="SUPFAM" id="SSF56672">
    <property type="entry name" value="DNA/RNA polymerases"/>
    <property type="match status" value="1"/>
</dbReference>
<dbReference type="InterPro" id="IPR021109">
    <property type="entry name" value="Peptidase_aspartic_dom_sf"/>
</dbReference>
<dbReference type="Pfam" id="PF03564">
    <property type="entry name" value="DUF1759"/>
    <property type="match status" value="1"/>
</dbReference>
<dbReference type="Gene3D" id="3.30.420.10">
    <property type="entry name" value="Ribonuclease H-like superfamily/Ribonuclease H"/>
    <property type="match status" value="1"/>
</dbReference>
<feature type="compositionally biased region" description="Pro residues" evidence="1">
    <location>
        <begin position="135"/>
        <end position="148"/>
    </location>
</feature>
<dbReference type="InterPro" id="IPR008042">
    <property type="entry name" value="Retrotrans_Pao"/>
</dbReference>
<sequence length="1658" mass="186907">MSFKSKSVFTNSRKRAWELCTQATDESLQSSSSGFDFLAAATKLLTLKDNIVKEQTSCKDYHQQWINCNEEIKTSNPTKYDEEKTALDELFNKEDGINALYTKMKESLQHLDALIMQSVNESSRLFLQQQNSQPPIHPSAPVQSPPPAVQLVQPAPLIPPNPNTDSSTTAPAPRSLFFQQPVMPMPTQQRVTFAPQNPQTNISQAVDPYAPQGLQSFSNPPSQSILQAFNPQQSSAMPSTQAINPAGPAHCGSMYLNNGFTTNQSCPPLASVLPSNSTYAPQSSSALPTASTAPQNQAMPSINQQQFFNIPKTNLPTFSGNPKDYRFWWQAFSIIHNDHTISNMHKHHVLRNLLKGKAYDLICYYDINFTNYDLVVRDLYQQFGRKELVVEALFREFKNIQITSSNIEDIEKAVIGMESILKQLETEGVNIEDTTWKMLYREKIPPHILQTTNLYGLDPTFALLRERVLLIVRAEKEIPNASFQNFRNSQHFNAQRQNYRLPNIQNYHPQQHRINHYTPHHQQKPPITPHSNQSSDERHRPKSRSCVFCGKHQNSSSCRTVKDASERKKIASEKRLCFKCLDPHHPKSCKDSKPCANCNESHHEALCFKNPELNTKQVHAVKLQPSKKKEVSMMVIQAPVGSNVQQKLTNVNLFLDCGAACSFIHADVAHRLKLPIIEEELLDLQRFGDNGMISSLQVISKKVNLVVMAQNNKAVPITAYTINNLTTVLPTIDPETKSKKLVKPDILIGNDFFWDFFASEKSEDGYKIVESLLGKIVCGTGIPMYSILPSQHPPESTNEIVEKFFKIDQAGTDESPYTKEEDIAVEKFINETEIVDGRMQCRLPFSVADPPLDSNRTLALKCLESQLRKLLKRPDMLREIDKGMKQQLNDQITEIAPKISPSPGKVYLPHHAIETPHKSTKVRIVFNSSAKSSKNSKSLNDWLYAGPSLIPEIPGLLLRIRLMQVLVSADVEKAFLQLRLHPDDRDYTRFFWLKDVDDYFKNGFRLDNIIELRFCTIFFGGKSSPFSLNAAIRKLLLNLDDANFATQLKSNTYVDNVFIGGSVTEDVIEKTETAIELFKSIKMNLRDVVSSDSKINKHFNVQPALLSVLGLQWNPVADTITVKMPSNATEKPGVTKREVLAEIASKYDPLGILAPITVRLKLFMQDLWKKNTSWDEKLSPDETSKWKILIEEPMAVTVDRYLKPVEGAIDYELHIFCDASAKAYAAVAYILSRNQLGETKKYLIMSKSKIVPVKPVTIPRLELLALTLGANVLKYIKANVDIKWSKTVLWTDSSAVFYWLHSNKPLKRFVDNRVNIVKAAEAEIRHVPTKQNPADIASRGSSVAALKDCKLWWNGPAFLKDDASRWPNLPVSDEPEKSAEVEKEFIFAVWPCVKAAKSKLISVENGSSWNRLVRVAAYCIYFINKCRKQGSPDPRSTQAFKTAEKVLIKDIQQANFPDEATCRSLRIFTDENNMLRCRSRLENSKNAELAAPLFLPRCGESNLLILKIHHDTMHAGARHVLTELRQSFWLTRGLSTVKKAIKGCRPCLKFKAKPYQLPEMAALPSSRVTQCTPFQHIGVDCAGPFTVKTNGEDVKTWIVLFTCLTTRAVYLDMVKEMSALAFINALRRFASTCGTPLSILSDNGSNFKAAGTHISLIM</sequence>
<dbReference type="InterPro" id="IPR043502">
    <property type="entry name" value="DNA/RNA_pol_sf"/>
</dbReference>
<feature type="region of interest" description="Disordered" evidence="1">
    <location>
        <begin position="517"/>
        <end position="554"/>
    </location>
</feature>
<dbReference type="InterPro" id="IPR036397">
    <property type="entry name" value="RNaseH_sf"/>
</dbReference>
<dbReference type="Pfam" id="PF05585">
    <property type="entry name" value="DUF1758"/>
    <property type="match status" value="1"/>
</dbReference>
<dbReference type="SUPFAM" id="SSF53098">
    <property type="entry name" value="Ribonuclease H-like"/>
    <property type="match status" value="1"/>
</dbReference>
<organism evidence="3 4">
    <name type="scientific">Panagrolaimus superbus</name>
    <dbReference type="NCBI Taxonomy" id="310955"/>
    <lineage>
        <taxon>Eukaryota</taxon>
        <taxon>Metazoa</taxon>
        <taxon>Ecdysozoa</taxon>
        <taxon>Nematoda</taxon>
        <taxon>Chromadorea</taxon>
        <taxon>Rhabditida</taxon>
        <taxon>Tylenchina</taxon>
        <taxon>Panagrolaimomorpha</taxon>
        <taxon>Panagrolaimoidea</taxon>
        <taxon>Panagrolaimidae</taxon>
        <taxon>Panagrolaimus</taxon>
    </lineage>
</organism>
<dbReference type="PROSITE" id="PS50994">
    <property type="entry name" value="INTEGRASE"/>
    <property type="match status" value="1"/>
</dbReference>
<dbReference type="InterPro" id="IPR001584">
    <property type="entry name" value="Integrase_cat-core"/>
</dbReference>
<dbReference type="Proteomes" id="UP000887577">
    <property type="component" value="Unplaced"/>
</dbReference>
<feature type="domain" description="Integrase catalytic" evidence="2">
    <location>
        <begin position="1569"/>
        <end position="1658"/>
    </location>
</feature>
<dbReference type="InterPro" id="IPR041588">
    <property type="entry name" value="Integrase_H2C2"/>
</dbReference>
<dbReference type="GO" id="GO:0003676">
    <property type="term" value="F:nucleic acid binding"/>
    <property type="evidence" value="ECO:0007669"/>
    <property type="project" value="InterPro"/>
</dbReference>
<proteinExistence type="predicted"/>
<dbReference type="InterPro" id="IPR008737">
    <property type="entry name" value="DUF1758"/>
</dbReference>
<protein>
    <submittedName>
        <fullName evidence="4">Integrase catalytic domain-containing protein</fullName>
    </submittedName>
</protein>
<evidence type="ECO:0000313" key="3">
    <source>
        <dbReference type="Proteomes" id="UP000887577"/>
    </source>
</evidence>
<dbReference type="InterPro" id="IPR012337">
    <property type="entry name" value="RNaseH-like_sf"/>
</dbReference>
<feature type="region of interest" description="Disordered" evidence="1">
    <location>
        <begin position="127"/>
        <end position="172"/>
    </location>
</feature>
<dbReference type="Pfam" id="PF05380">
    <property type="entry name" value="Peptidase_A17"/>
    <property type="match status" value="1"/>
</dbReference>
<dbReference type="GO" id="GO:0015074">
    <property type="term" value="P:DNA integration"/>
    <property type="evidence" value="ECO:0007669"/>
    <property type="project" value="InterPro"/>
</dbReference>
<evidence type="ECO:0000256" key="1">
    <source>
        <dbReference type="SAM" id="MobiDB-lite"/>
    </source>
</evidence>
<dbReference type="Gene3D" id="2.40.70.10">
    <property type="entry name" value="Acid Proteases"/>
    <property type="match status" value="1"/>
</dbReference>
<dbReference type="PANTHER" id="PTHR47331">
    <property type="entry name" value="PHD-TYPE DOMAIN-CONTAINING PROTEIN"/>
    <property type="match status" value="1"/>
</dbReference>
<keyword evidence="3" id="KW-1185">Reference proteome</keyword>
<name>A0A914ZDX7_9BILA</name>
<dbReference type="Pfam" id="PF17921">
    <property type="entry name" value="Integrase_H2C2"/>
    <property type="match status" value="1"/>
</dbReference>
<dbReference type="GO" id="GO:0042575">
    <property type="term" value="C:DNA polymerase complex"/>
    <property type="evidence" value="ECO:0007669"/>
    <property type="project" value="UniProtKB-ARBA"/>
</dbReference>
<reference evidence="4" key="1">
    <citation type="submission" date="2022-11" db="UniProtKB">
        <authorList>
            <consortium name="WormBaseParasite"/>
        </authorList>
    </citation>
    <scope>IDENTIFICATION</scope>
</reference>
<dbReference type="WBParaSite" id="PSU_v2.g9877.t1">
    <property type="protein sequence ID" value="PSU_v2.g9877.t1"/>
    <property type="gene ID" value="PSU_v2.g9877"/>
</dbReference>